<feature type="chain" id="PRO_5030962943" description="TonB family protein" evidence="1">
    <location>
        <begin position="27"/>
        <end position="143"/>
    </location>
</feature>
<dbReference type="SUPFAM" id="SSF74653">
    <property type="entry name" value="TolA/TonB C-terminal domain"/>
    <property type="match status" value="1"/>
</dbReference>
<evidence type="ECO:0000313" key="2">
    <source>
        <dbReference type="EMBL" id="MBB5061364.1"/>
    </source>
</evidence>
<sequence length="143" mass="15396">MRPALNSLFVLLFALPLSGQTGPTVAVPILQDAAMPKYPPIARAAHVTGQVTIRATVEHGLVVRTEILSQPNATQGQRLLETPTVENLETWRFSTQTAGAFTVTYTYAISGGVVNEPANPRIVMLPSLDVEITARPLSLATKY</sequence>
<evidence type="ECO:0000313" key="3">
    <source>
        <dbReference type="Proteomes" id="UP000540989"/>
    </source>
</evidence>
<keyword evidence="3" id="KW-1185">Reference proteome</keyword>
<keyword evidence="1" id="KW-0732">Signal</keyword>
<feature type="signal peptide" evidence="1">
    <location>
        <begin position="1"/>
        <end position="26"/>
    </location>
</feature>
<reference evidence="2 3" key="1">
    <citation type="submission" date="2020-08" db="EMBL/GenBank/DDBJ databases">
        <title>Genomic Encyclopedia of Type Strains, Phase IV (KMG-V): Genome sequencing to study the core and pangenomes of soil and plant-associated prokaryotes.</title>
        <authorList>
            <person name="Whitman W."/>
        </authorList>
    </citation>
    <scope>NUCLEOTIDE SEQUENCE [LARGE SCALE GENOMIC DNA]</scope>
    <source>
        <strain evidence="2 3">M8UP14</strain>
    </source>
</reference>
<gene>
    <name evidence="2" type="ORF">HDF16_006100</name>
</gene>
<evidence type="ECO:0008006" key="4">
    <source>
        <dbReference type="Google" id="ProtNLM"/>
    </source>
</evidence>
<organism evidence="2 3">
    <name type="scientific">Granulicella aggregans</name>
    <dbReference type="NCBI Taxonomy" id="474949"/>
    <lineage>
        <taxon>Bacteria</taxon>
        <taxon>Pseudomonadati</taxon>
        <taxon>Acidobacteriota</taxon>
        <taxon>Terriglobia</taxon>
        <taxon>Terriglobales</taxon>
        <taxon>Acidobacteriaceae</taxon>
        <taxon>Granulicella</taxon>
    </lineage>
</organism>
<protein>
    <recommendedName>
        <fullName evidence="4">TonB family protein</fullName>
    </recommendedName>
</protein>
<evidence type="ECO:0000256" key="1">
    <source>
        <dbReference type="SAM" id="SignalP"/>
    </source>
</evidence>
<proteinExistence type="predicted"/>
<dbReference type="AlphaFoldDB" id="A0A7W7ZKQ0"/>
<dbReference type="Proteomes" id="UP000540989">
    <property type="component" value="Unassembled WGS sequence"/>
</dbReference>
<dbReference type="EMBL" id="JACHIP010000038">
    <property type="protein sequence ID" value="MBB5061364.1"/>
    <property type="molecule type" value="Genomic_DNA"/>
</dbReference>
<dbReference type="Gene3D" id="3.30.2420.10">
    <property type="entry name" value="TonB"/>
    <property type="match status" value="1"/>
</dbReference>
<accession>A0A7W7ZKQ0</accession>
<name>A0A7W7ZKQ0_9BACT</name>
<comment type="caution">
    <text evidence="2">The sequence shown here is derived from an EMBL/GenBank/DDBJ whole genome shotgun (WGS) entry which is preliminary data.</text>
</comment>